<proteinExistence type="predicted"/>
<protein>
    <recommendedName>
        <fullName evidence="1">AbiTii domain-containing protein</fullName>
    </recommendedName>
</protein>
<keyword evidence="3" id="KW-1185">Reference proteome</keyword>
<dbReference type="EMBL" id="VZQQ01000134">
    <property type="protein sequence ID" value="MBC8752682.1"/>
    <property type="molecule type" value="Genomic_DNA"/>
</dbReference>
<dbReference type="InterPro" id="IPR041304">
    <property type="entry name" value="AbiTii"/>
</dbReference>
<comment type="caution">
    <text evidence="2">The sequence shown here is derived from an EMBL/GenBank/DDBJ whole genome shotgun (WGS) entry which is preliminary data.</text>
</comment>
<evidence type="ECO:0000313" key="2">
    <source>
        <dbReference type="EMBL" id="MBC8752682.1"/>
    </source>
</evidence>
<evidence type="ECO:0000259" key="1">
    <source>
        <dbReference type="Pfam" id="PF18864"/>
    </source>
</evidence>
<reference evidence="2 3" key="1">
    <citation type="submission" date="2019-09" db="EMBL/GenBank/DDBJ databases">
        <title>Paraburkholderia podalyriae sp. nov., A South African Podalyria-associated rhizobium.</title>
        <authorList>
            <person name="Mavima L."/>
            <person name="Beukes C.W."/>
            <person name="Palmer M."/>
            <person name="De Meyer S.E."/>
            <person name="James E.K."/>
            <person name="Maluk M."/>
            <person name="Avontuur J.R."/>
            <person name="Chan W.Y."/>
            <person name="Venter S.N."/>
            <person name="Steenkamp E.T."/>
        </authorList>
    </citation>
    <scope>NUCLEOTIDE SEQUENCE [LARGE SCALE GENOMIC DNA]</scope>
    <source>
        <strain evidence="2 3">WC7.3b</strain>
    </source>
</reference>
<feature type="domain" description="AbiTii" evidence="1">
    <location>
        <begin position="4"/>
        <end position="185"/>
    </location>
</feature>
<organism evidence="2 3">
    <name type="scientific">Paraburkholderia podalyriae</name>
    <dbReference type="NCBI Taxonomy" id="1938811"/>
    <lineage>
        <taxon>Bacteria</taxon>
        <taxon>Pseudomonadati</taxon>
        <taxon>Pseudomonadota</taxon>
        <taxon>Betaproteobacteria</taxon>
        <taxon>Burkholderiales</taxon>
        <taxon>Burkholderiaceae</taxon>
        <taxon>Paraburkholderia</taxon>
    </lineage>
</organism>
<evidence type="ECO:0000313" key="3">
    <source>
        <dbReference type="Proteomes" id="UP000736373"/>
    </source>
</evidence>
<gene>
    <name evidence="2" type="ORF">F6X42_41905</name>
</gene>
<dbReference type="Pfam" id="PF18864">
    <property type="entry name" value="AbiTii"/>
    <property type="match status" value="1"/>
</dbReference>
<accession>A0ABR7Q2B2</accession>
<dbReference type="Proteomes" id="UP000736373">
    <property type="component" value="Unassembled WGS sequence"/>
</dbReference>
<dbReference type="RefSeq" id="WP_187639518.1">
    <property type="nucleotide sequence ID" value="NZ_VZQQ01000134.1"/>
</dbReference>
<sequence length="302" mass="32844">MQVIDEIIDLLSGNTPSVSEALYKSKVLAHRLGENELKAWVDAELQGYAGDADLPVYRRMPMAVFGQVTNGFQVHNGQRLPTRHLEQGMRDFLETSEVRDSIAVVEDYAHRDGELSLALKPEFYPALQRGLAGGFVVLRAWGKHGIGSYRQIIVEVRSRLLDLMLQLDDRLPDDVASSNIKQLSKQLGVAQMFKGAVFGDNININIGSGSQSQLANTVTKNDFSSLARVLKENGVDDDDIAELKGAVGQDGPVDSESQYGPKVRQWIGGMIAKAGSASWNIGMQAAGGVLASAISHYYGINN</sequence>
<name>A0ABR7Q2B2_9BURK</name>